<evidence type="ECO:0000313" key="1">
    <source>
        <dbReference type="EMBL" id="OGF98460.1"/>
    </source>
</evidence>
<evidence type="ECO:0008006" key="3">
    <source>
        <dbReference type="Google" id="ProtNLM"/>
    </source>
</evidence>
<protein>
    <recommendedName>
        <fullName evidence="3">Gluconate 2-dehydrogenase subunit 3 family protein</fullName>
    </recommendedName>
</protein>
<reference evidence="1 2" key="1">
    <citation type="journal article" date="2016" name="Nat. Commun.">
        <title>Thousands of microbial genomes shed light on interconnected biogeochemical processes in an aquifer system.</title>
        <authorList>
            <person name="Anantharaman K."/>
            <person name="Brown C.T."/>
            <person name="Hug L.A."/>
            <person name="Sharon I."/>
            <person name="Castelle C.J."/>
            <person name="Probst A.J."/>
            <person name="Thomas B.C."/>
            <person name="Singh A."/>
            <person name="Wilkins M.J."/>
            <person name="Karaoz U."/>
            <person name="Brodie E.L."/>
            <person name="Williams K.H."/>
            <person name="Hubbard S.S."/>
            <person name="Banfield J.F."/>
        </authorList>
    </citation>
    <scope>NUCLEOTIDE SEQUENCE [LARGE SCALE GENOMIC DNA]</scope>
</reference>
<proteinExistence type="predicted"/>
<accession>A0A1F5YE50</accession>
<dbReference type="AlphaFoldDB" id="A0A1F5YE50"/>
<dbReference type="EMBL" id="MFIV01000099">
    <property type="protein sequence ID" value="OGF98460.1"/>
    <property type="molecule type" value="Genomic_DNA"/>
</dbReference>
<sequence length="161" mass="17649">MRRRLFIESCGATLTAALAVELRAQLEEGLPLLLTLAEVVVPDKDLSVWRGGPAATELQRAWLALESRERLELSAALGELEAEAVRASEMKFGALSLEARKALVRGLLARSVSFQAAFPRFRGIIVRSFYSCPVGFERTGFSTTTQFSGYPEPLWSAESGE</sequence>
<organism evidence="1 2">
    <name type="scientific">Candidatus Glassbacteria bacterium GWA2_58_10</name>
    <dbReference type="NCBI Taxonomy" id="1817865"/>
    <lineage>
        <taxon>Bacteria</taxon>
        <taxon>Candidatus Glassiibacteriota</taxon>
    </lineage>
</organism>
<dbReference type="Proteomes" id="UP000176992">
    <property type="component" value="Unassembled WGS sequence"/>
</dbReference>
<comment type="caution">
    <text evidence="1">The sequence shown here is derived from an EMBL/GenBank/DDBJ whole genome shotgun (WGS) entry which is preliminary data.</text>
</comment>
<name>A0A1F5YE50_9BACT</name>
<gene>
    <name evidence="1" type="ORF">A2Z86_06380</name>
</gene>
<evidence type="ECO:0000313" key="2">
    <source>
        <dbReference type="Proteomes" id="UP000176992"/>
    </source>
</evidence>